<keyword evidence="3" id="KW-1185">Reference proteome</keyword>
<reference evidence="2 3" key="1">
    <citation type="submission" date="2007-06" db="EMBL/GenBank/DDBJ databases">
        <authorList>
            <person name="Shimkets L."/>
            <person name="Ferriera S."/>
            <person name="Johnson J."/>
            <person name="Kravitz S."/>
            <person name="Beeson K."/>
            <person name="Sutton G."/>
            <person name="Rogers Y.-H."/>
            <person name="Friedman R."/>
            <person name="Frazier M."/>
            <person name="Venter J.C."/>
        </authorList>
    </citation>
    <scope>NUCLEOTIDE SEQUENCE [LARGE SCALE GENOMIC DNA]</scope>
    <source>
        <strain evidence="2 3">SIR-1</strain>
    </source>
</reference>
<dbReference type="PANTHER" id="PTHR42673">
    <property type="entry name" value="MALEYLACETOACETATE ISOMERASE"/>
    <property type="match status" value="1"/>
</dbReference>
<dbReference type="Proteomes" id="UP000005801">
    <property type="component" value="Unassembled WGS sequence"/>
</dbReference>
<dbReference type="CDD" id="cd00299">
    <property type="entry name" value="GST_C_family"/>
    <property type="match status" value="1"/>
</dbReference>
<dbReference type="InterPro" id="IPR036249">
    <property type="entry name" value="Thioredoxin-like_sf"/>
</dbReference>
<dbReference type="SUPFAM" id="SSF52833">
    <property type="entry name" value="Thioredoxin-like"/>
    <property type="match status" value="1"/>
</dbReference>
<dbReference type="RefSeq" id="WP_006971584.1">
    <property type="nucleotide sequence ID" value="NZ_ABCS01000021.1"/>
</dbReference>
<organism evidence="2 3">
    <name type="scientific">Plesiocystis pacifica SIR-1</name>
    <dbReference type="NCBI Taxonomy" id="391625"/>
    <lineage>
        <taxon>Bacteria</taxon>
        <taxon>Pseudomonadati</taxon>
        <taxon>Myxococcota</taxon>
        <taxon>Polyangia</taxon>
        <taxon>Nannocystales</taxon>
        <taxon>Nannocystaceae</taxon>
        <taxon>Plesiocystis</taxon>
    </lineage>
</organism>
<dbReference type="STRING" id="391625.PPSIR1_03883"/>
<evidence type="ECO:0000259" key="1">
    <source>
        <dbReference type="PROSITE" id="PS50404"/>
    </source>
</evidence>
<dbReference type="GO" id="GO:0006749">
    <property type="term" value="P:glutathione metabolic process"/>
    <property type="evidence" value="ECO:0007669"/>
    <property type="project" value="TreeGrafter"/>
</dbReference>
<gene>
    <name evidence="2" type="ORF">PPSIR1_03883</name>
</gene>
<dbReference type="InterPro" id="IPR036282">
    <property type="entry name" value="Glutathione-S-Trfase_C_sf"/>
</dbReference>
<dbReference type="CDD" id="cd00570">
    <property type="entry name" value="GST_N_family"/>
    <property type="match status" value="1"/>
</dbReference>
<name>A6G4D5_9BACT</name>
<dbReference type="GO" id="GO:0006559">
    <property type="term" value="P:L-phenylalanine catabolic process"/>
    <property type="evidence" value="ECO:0007669"/>
    <property type="project" value="TreeGrafter"/>
</dbReference>
<keyword evidence="2" id="KW-0808">Transferase</keyword>
<dbReference type="PANTHER" id="PTHR42673:SF4">
    <property type="entry name" value="MALEYLACETOACETATE ISOMERASE"/>
    <property type="match status" value="1"/>
</dbReference>
<proteinExistence type="predicted"/>
<dbReference type="Gene3D" id="1.20.1050.10">
    <property type="match status" value="2"/>
</dbReference>
<sequence>MPEPRIVLHQWLISPFCAKVRLALAVKGLAYETQEYNGLLAAKAKRLTPAGKLPVLDYTDASGERTRVQDSSAIIAALERLHPEPSLYPEGPRERGLAHVIEDWADESLFWFEAYFRLLDPVASRKAAAYLGAGRPGWEGTILRRAGELTYKRRLAVLGLGSRSERELVEGAREHFEAIAGMLAGREWLVGDRLSIADIAVAAQVGEFVRTSRFADELEGHADIGPWLTRVGVELS</sequence>
<evidence type="ECO:0000313" key="2">
    <source>
        <dbReference type="EMBL" id="EDM79247.1"/>
    </source>
</evidence>
<accession>A6G4D5</accession>
<dbReference type="InterPro" id="IPR004046">
    <property type="entry name" value="GST_C"/>
</dbReference>
<dbReference type="Gene3D" id="3.40.30.10">
    <property type="entry name" value="Glutaredoxin"/>
    <property type="match status" value="1"/>
</dbReference>
<dbReference type="Pfam" id="PF13417">
    <property type="entry name" value="GST_N_3"/>
    <property type="match status" value="1"/>
</dbReference>
<feature type="domain" description="GST N-terminal" evidence="1">
    <location>
        <begin position="4"/>
        <end position="86"/>
    </location>
</feature>
<dbReference type="PROSITE" id="PS50404">
    <property type="entry name" value="GST_NTER"/>
    <property type="match status" value="1"/>
</dbReference>
<evidence type="ECO:0000313" key="3">
    <source>
        <dbReference type="Proteomes" id="UP000005801"/>
    </source>
</evidence>
<comment type="caution">
    <text evidence="2">The sequence shown here is derived from an EMBL/GenBank/DDBJ whole genome shotgun (WGS) entry which is preliminary data.</text>
</comment>
<dbReference type="AlphaFoldDB" id="A6G4D5"/>
<dbReference type="Pfam" id="PF00043">
    <property type="entry name" value="GST_C"/>
    <property type="match status" value="1"/>
</dbReference>
<dbReference type="SUPFAM" id="SSF47616">
    <property type="entry name" value="GST C-terminal domain-like"/>
    <property type="match status" value="1"/>
</dbReference>
<dbReference type="EMBL" id="ABCS01000021">
    <property type="protein sequence ID" value="EDM79247.1"/>
    <property type="molecule type" value="Genomic_DNA"/>
</dbReference>
<dbReference type="GO" id="GO:0004364">
    <property type="term" value="F:glutathione transferase activity"/>
    <property type="evidence" value="ECO:0007669"/>
    <property type="project" value="TreeGrafter"/>
</dbReference>
<protein>
    <submittedName>
        <fullName evidence="2">Putative glutathione S-transferase</fullName>
    </submittedName>
</protein>
<dbReference type="GO" id="GO:0016034">
    <property type="term" value="F:maleylacetoacetate isomerase activity"/>
    <property type="evidence" value="ECO:0007669"/>
    <property type="project" value="TreeGrafter"/>
</dbReference>
<dbReference type="InterPro" id="IPR004045">
    <property type="entry name" value="Glutathione_S-Trfase_N"/>
</dbReference>
<dbReference type="eggNOG" id="COG0625">
    <property type="taxonomic scope" value="Bacteria"/>
</dbReference>